<feature type="transmembrane region" description="Helical" evidence="1">
    <location>
        <begin position="119"/>
        <end position="141"/>
    </location>
</feature>
<dbReference type="AlphaFoldDB" id="A0A0F9QXB0"/>
<comment type="caution">
    <text evidence="3">The sequence shown here is derived from an EMBL/GenBank/DDBJ whole genome shotgun (WGS) entry which is preliminary data.</text>
</comment>
<dbReference type="InterPro" id="IPR037185">
    <property type="entry name" value="EmrE-like"/>
</dbReference>
<sequence>MTSDTQPLAPAGPDGVSDSRKWVAVLLAGAATISLAPILLRYATDCGVGAVAVAFWRVALALPFLGGMALIGRRAGPAKAPLHKAARADSRAVMFAVLGGAFFGIDLMLYHMALVRTTIANATLMSNCAPVFVALAAWWLLGERFKRVFVVGLVLAIGGAVGLSLAERATERPGDNDQKLLGDLLAITSAVFYAGYQLCIKRARRSLRTRKTFTISIAASAAVLLPAALIAGESLVPSSDQWRVIAYGWAILLALGLVVQLGGQGSIVTAMRHLPVSFLTVVLLTQPVMVAVLGWALLGESLGGWHMLGAGGVLAGIYLARRGSTETKRAPGLADETRAGFKD</sequence>
<gene>
    <name evidence="3" type="ORF">LCGC14_0647470</name>
</gene>
<dbReference type="InterPro" id="IPR000620">
    <property type="entry name" value="EamA_dom"/>
</dbReference>
<evidence type="ECO:0000259" key="2">
    <source>
        <dbReference type="Pfam" id="PF00892"/>
    </source>
</evidence>
<dbReference type="Pfam" id="PF00892">
    <property type="entry name" value="EamA"/>
    <property type="match status" value="2"/>
</dbReference>
<feature type="transmembrane region" description="Helical" evidence="1">
    <location>
        <begin position="49"/>
        <end position="71"/>
    </location>
</feature>
<feature type="domain" description="EamA" evidence="2">
    <location>
        <begin position="21"/>
        <end position="164"/>
    </location>
</feature>
<feature type="transmembrane region" description="Helical" evidence="1">
    <location>
        <begin position="244"/>
        <end position="262"/>
    </location>
</feature>
<keyword evidence="1" id="KW-0472">Membrane</keyword>
<feature type="transmembrane region" description="Helical" evidence="1">
    <location>
        <begin position="212"/>
        <end position="232"/>
    </location>
</feature>
<dbReference type="EMBL" id="LAZR01001193">
    <property type="protein sequence ID" value="KKN48975.1"/>
    <property type="molecule type" value="Genomic_DNA"/>
</dbReference>
<feature type="transmembrane region" description="Helical" evidence="1">
    <location>
        <begin position="303"/>
        <end position="320"/>
    </location>
</feature>
<feature type="transmembrane region" description="Helical" evidence="1">
    <location>
        <begin position="181"/>
        <end position="200"/>
    </location>
</feature>
<dbReference type="GO" id="GO:0016020">
    <property type="term" value="C:membrane"/>
    <property type="evidence" value="ECO:0007669"/>
    <property type="project" value="InterPro"/>
</dbReference>
<keyword evidence="1" id="KW-1133">Transmembrane helix</keyword>
<dbReference type="Gene3D" id="1.10.3730.20">
    <property type="match status" value="1"/>
</dbReference>
<organism evidence="3">
    <name type="scientific">marine sediment metagenome</name>
    <dbReference type="NCBI Taxonomy" id="412755"/>
    <lineage>
        <taxon>unclassified sequences</taxon>
        <taxon>metagenomes</taxon>
        <taxon>ecological metagenomes</taxon>
    </lineage>
</organism>
<feature type="transmembrane region" description="Helical" evidence="1">
    <location>
        <begin position="22"/>
        <end position="43"/>
    </location>
</feature>
<name>A0A0F9QXB0_9ZZZZ</name>
<keyword evidence="1" id="KW-0812">Transmembrane</keyword>
<feature type="domain" description="EamA" evidence="2">
    <location>
        <begin position="181"/>
        <end position="320"/>
    </location>
</feature>
<feature type="transmembrane region" description="Helical" evidence="1">
    <location>
        <begin position="274"/>
        <end position="297"/>
    </location>
</feature>
<evidence type="ECO:0000313" key="3">
    <source>
        <dbReference type="EMBL" id="KKN48975.1"/>
    </source>
</evidence>
<evidence type="ECO:0000256" key="1">
    <source>
        <dbReference type="SAM" id="Phobius"/>
    </source>
</evidence>
<feature type="transmembrane region" description="Helical" evidence="1">
    <location>
        <begin position="92"/>
        <end position="113"/>
    </location>
</feature>
<accession>A0A0F9QXB0</accession>
<reference evidence="3" key="1">
    <citation type="journal article" date="2015" name="Nature">
        <title>Complex archaea that bridge the gap between prokaryotes and eukaryotes.</title>
        <authorList>
            <person name="Spang A."/>
            <person name="Saw J.H."/>
            <person name="Jorgensen S.L."/>
            <person name="Zaremba-Niedzwiedzka K."/>
            <person name="Martijn J."/>
            <person name="Lind A.E."/>
            <person name="van Eijk R."/>
            <person name="Schleper C."/>
            <person name="Guy L."/>
            <person name="Ettema T.J."/>
        </authorList>
    </citation>
    <scope>NUCLEOTIDE SEQUENCE</scope>
</reference>
<feature type="transmembrane region" description="Helical" evidence="1">
    <location>
        <begin position="148"/>
        <end position="166"/>
    </location>
</feature>
<dbReference type="SUPFAM" id="SSF103481">
    <property type="entry name" value="Multidrug resistance efflux transporter EmrE"/>
    <property type="match status" value="2"/>
</dbReference>
<protein>
    <recommendedName>
        <fullName evidence="2">EamA domain-containing protein</fullName>
    </recommendedName>
</protein>
<dbReference type="PANTHER" id="PTHR22911">
    <property type="entry name" value="ACYL-MALONYL CONDENSING ENZYME-RELATED"/>
    <property type="match status" value="1"/>
</dbReference>
<proteinExistence type="predicted"/>
<dbReference type="PANTHER" id="PTHR22911:SF76">
    <property type="entry name" value="EAMA DOMAIN-CONTAINING PROTEIN"/>
    <property type="match status" value="1"/>
</dbReference>